<dbReference type="AlphaFoldDB" id="A0A370TQX3"/>
<feature type="transmembrane region" description="Helical" evidence="1">
    <location>
        <begin position="705"/>
        <end position="731"/>
    </location>
</feature>
<accession>A0A370TQX3</accession>
<dbReference type="Proteomes" id="UP000254866">
    <property type="component" value="Unassembled WGS sequence"/>
</dbReference>
<keyword evidence="1" id="KW-1133">Transmembrane helix</keyword>
<protein>
    <submittedName>
        <fullName evidence="2">Uncharacterized protein</fullName>
    </submittedName>
</protein>
<dbReference type="RefSeq" id="XP_031870592.1">
    <property type="nucleotide sequence ID" value="XM_032013992.1"/>
</dbReference>
<evidence type="ECO:0000313" key="2">
    <source>
        <dbReference type="EMBL" id="RDL37936.1"/>
    </source>
</evidence>
<dbReference type="GeneID" id="43598218"/>
<dbReference type="STRING" id="2656787.A0A370TQX3"/>
<proteinExistence type="predicted"/>
<sequence length="844" mass="90884">MLQISVGEVSGIIAAAVFAVQLFLSLAIPGVLIAFISEENSLVTWSVLGRFLHSSYWPSILSTDTAATTGVQRHVNTIGWFQTGALLLLTIASVATPLGLYDSIEPSKSQTKTLFSYIPDDSPFGYGTPPRSDTPFSRNCGGDVACPGSTLNQTCNQAGSLQICTSEYNRTVPETLSAIYKNGATSFNPSVSSIFDIQWRTYKNGTDTSGAEGWSLQSAYRQLSLLILDEGVKLVEGLLVDMDRGGIGFRNHTAPQQPPPYGSTWDEDILFIEPETQCVSLNLTVDFQLPMDNTGSVRNLRLTDRGGFSALSHTAPSLDMPPNGQLNLDLKERAYKAAWLNNFLTLKYFNATDSDLSNISRIDVAEGTAFPITAFSQSASVQFGEDIIRSNTEFGDYLNLTNTASRNQSNGYANPFGINARNFSAITNLCAGSSGSSLANINSSIVGCCLLYGAANRTDGGSRLITDPGSPWSIPIYSCASTIKATIRTVTFQYNATGIEALKIKATKPKTYQDSKSLPLWGVEDLQSLRLGNAQPLWGVLGTSNSTNIPTAPYNISKISQESLYLPGFQDQFFNDGLQPVPITGQNLPGVEFYYQALASALRINRPGAVGYQGFADYSGKTSFALYAKWQNLSSSVDSTSKILDLVWTDVAANAVVGTKGWGLSSVASGHSKTILKRASEGNGDDAPQSQVPITIYEKRIRYRILYAIPAFIIAAITVAVICTVSVLAIMGRTGLKQMRKFLDAASAGRIVGRLLWPEKGTGKGTKDWIEAVGTRRVTITSTSISAEGESLMDGAEEITSGHGKDNLSVSEVVVARHAGSEVEGIEMEDVREATREDQQGRRA</sequence>
<keyword evidence="3" id="KW-1185">Reference proteome</keyword>
<name>A0A370TQX3_9HELO</name>
<evidence type="ECO:0000313" key="3">
    <source>
        <dbReference type="Proteomes" id="UP000254866"/>
    </source>
</evidence>
<keyword evidence="1" id="KW-0472">Membrane</keyword>
<dbReference type="EMBL" id="NPIC01000003">
    <property type="protein sequence ID" value="RDL37936.1"/>
    <property type="molecule type" value="Genomic_DNA"/>
</dbReference>
<organism evidence="2 3">
    <name type="scientific">Venustampulla echinocandica</name>
    <dbReference type="NCBI Taxonomy" id="2656787"/>
    <lineage>
        <taxon>Eukaryota</taxon>
        <taxon>Fungi</taxon>
        <taxon>Dikarya</taxon>
        <taxon>Ascomycota</taxon>
        <taxon>Pezizomycotina</taxon>
        <taxon>Leotiomycetes</taxon>
        <taxon>Helotiales</taxon>
        <taxon>Pleuroascaceae</taxon>
        <taxon>Venustampulla</taxon>
    </lineage>
</organism>
<dbReference type="OrthoDB" id="3034003at2759"/>
<reference evidence="2 3" key="1">
    <citation type="journal article" date="2018" name="IMA Fungus">
        <title>IMA Genome-F 9: Draft genome sequence of Annulohypoxylon stygium, Aspergillus mulundensis, Berkeleyomyces basicola (syn. Thielaviopsis basicola), Ceratocystis smalleyi, two Cercospora beticola strains, Coleophoma cylindrospora, Fusarium fracticaudum, Phialophora cf. hyalina, and Morchella septimelata.</title>
        <authorList>
            <person name="Wingfield B.D."/>
            <person name="Bills G.F."/>
            <person name="Dong Y."/>
            <person name="Huang W."/>
            <person name="Nel W.J."/>
            <person name="Swalarsk-Parry B.S."/>
            <person name="Vaghefi N."/>
            <person name="Wilken P.M."/>
            <person name="An Z."/>
            <person name="de Beer Z.W."/>
            <person name="De Vos L."/>
            <person name="Chen L."/>
            <person name="Duong T.A."/>
            <person name="Gao Y."/>
            <person name="Hammerbacher A."/>
            <person name="Kikkert J.R."/>
            <person name="Li Y."/>
            <person name="Li H."/>
            <person name="Li K."/>
            <person name="Li Q."/>
            <person name="Liu X."/>
            <person name="Ma X."/>
            <person name="Naidoo K."/>
            <person name="Pethybridge S.J."/>
            <person name="Sun J."/>
            <person name="Steenkamp E.T."/>
            <person name="van der Nest M.A."/>
            <person name="van Wyk S."/>
            <person name="Wingfield M.J."/>
            <person name="Xiong C."/>
            <person name="Yue Q."/>
            <person name="Zhang X."/>
        </authorList>
    </citation>
    <scope>NUCLEOTIDE SEQUENCE [LARGE SCALE GENOMIC DNA]</scope>
    <source>
        <strain evidence="2 3">BP 5553</strain>
    </source>
</reference>
<evidence type="ECO:0000256" key="1">
    <source>
        <dbReference type="SAM" id="Phobius"/>
    </source>
</evidence>
<feature type="transmembrane region" description="Helical" evidence="1">
    <location>
        <begin position="12"/>
        <end position="36"/>
    </location>
</feature>
<gene>
    <name evidence="2" type="ORF">BP5553_05369</name>
</gene>
<keyword evidence="1" id="KW-0812">Transmembrane</keyword>
<comment type="caution">
    <text evidence="2">The sequence shown here is derived from an EMBL/GenBank/DDBJ whole genome shotgun (WGS) entry which is preliminary data.</text>
</comment>